<feature type="transmembrane region" description="Helical" evidence="1">
    <location>
        <begin position="94"/>
        <end position="112"/>
    </location>
</feature>
<keyword evidence="3" id="KW-1185">Reference proteome</keyword>
<evidence type="ECO:0000313" key="2">
    <source>
        <dbReference type="EMBL" id="WYJ80967.1"/>
    </source>
</evidence>
<evidence type="ECO:0008006" key="4">
    <source>
        <dbReference type="Google" id="ProtNLM"/>
    </source>
</evidence>
<accession>A0ABZ2SZ94</accession>
<keyword evidence="1" id="KW-1133">Transmembrane helix</keyword>
<keyword evidence="1" id="KW-0472">Membrane</keyword>
<keyword evidence="1" id="KW-0812">Transmembrane</keyword>
<proteinExistence type="predicted"/>
<protein>
    <recommendedName>
        <fullName evidence="4">Gram-positive cocci surface proteins LPxTG domain-containing protein</fullName>
    </recommendedName>
</protein>
<reference evidence="2 3" key="1">
    <citation type="submission" date="2024-03" db="EMBL/GenBank/DDBJ databases">
        <title>The Genome Sequence of Enterococcus sp. DIV1094.</title>
        <authorList>
            <consortium name="The Broad Institute Genomics Platform"/>
            <consortium name="The Broad Institute Microbial Omics Core"/>
            <consortium name="The Broad Institute Genomic Center for Infectious Diseases"/>
            <person name="Earl A."/>
            <person name="Manson A."/>
            <person name="Gilmore M."/>
            <person name="Schwartman J."/>
            <person name="Shea T."/>
            <person name="Abouelleil A."/>
            <person name="Cao P."/>
            <person name="Chapman S."/>
            <person name="Cusick C."/>
            <person name="Young S."/>
            <person name="Neafsey D."/>
            <person name="Nusbaum C."/>
            <person name="Birren B."/>
        </authorList>
    </citation>
    <scope>NUCLEOTIDE SEQUENCE [LARGE SCALE GENOMIC DNA]</scope>
    <source>
        <strain evidence="2 3">DIV1094</strain>
    </source>
</reference>
<dbReference type="EMBL" id="CP147250">
    <property type="protein sequence ID" value="WYJ80967.1"/>
    <property type="molecule type" value="Genomic_DNA"/>
</dbReference>
<dbReference type="RefSeq" id="WP_206857395.1">
    <property type="nucleotide sequence ID" value="NZ_CP147250.1"/>
</dbReference>
<gene>
    <name evidence="2" type="ORF">DOK79_002551</name>
</gene>
<sequence length="120" mass="13302">MENLLSDSKMGKTRNKKWQVLCILNMLLIISLSFSTIVKAEAVQSDHTISVSGTIGTTFEEQNEANEHKTLVADLSGVSQKKLPETGTIGDQRIVFLGYLIICICGGVILFCKKQKYHIK</sequence>
<dbReference type="Proteomes" id="UP000664360">
    <property type="component" value="Chromosome"/>
</dbReference>
<evidence type="ECO:0000313" key="3">
    <source>
        <dbReference type="Proteomes" id="UP000664360"/>
    </source>
</evidence>
<evidence type="ECO:0000256" key="1">
    <source>
        <dbReference type="SAM" id="Phobius"/>
    </source>
</evidence>
<organism evidence="2 3">
    <name type="scientific">Candidatus Enterococcus mangumiae</name>
    <dbReference type="NCBI Taxonomy" id="2230878"/>
    <lineage>
        <taxon>Bacteria</taxon>
        <taxon>Bacillati</taxon>
        <taxon>Bacillota</taxon>
        <taxon>Bacilli</taxon>
        <taxon>Lactobacillales</taxon>
        <taxon>Enterococcaceae</taxon>
        <taxon>Enterococcus</taxon>
    </lineage>
</organism>
<feature type="transmembrane region" description="Helical" evidence="1">
    <location>
        <begin position="20"/>
        <end position="38"/>
    </location>
</feature>
<name>A0ABZ2SZ94_9ENTE</name>